<dbReference type="AlphaFoldDB" id="X1HZB6"/>
<dbReference type="SUPFAM" id="SSF110921">
    <property type="entry name" value="2-isopropylmalate synthase LeuA, allosteric (dimerisation) domain"/>
    <property type="match status" value="1"/>
</dbReference>
<dbReference type="InterPro" id="IPR036230">
    <property type="entry name" value="LeuA_allosteric_dom_sf"/>
</dbReference>
<dbReference type="Pfam" id="PF08502">
    <property type="entry name" value="LeuA_dimer"/>
    <property type="match status" value="1"/>
</dbReference>
<gene>
    <name evidence="5" type="ORF">S03H2_44032</name>
</gene>
<dbReference type="InterPro" id="IPR054691">
    <property type="entry name" value="LeuA/HCS_post-cat"/>
</dbReference>
<keyword evidence="3" id="KW-0100">Branched-chain amino acid biosynthesis</keyword>
<dbReference type="SUPFAM" id="SSF51569">
    <property type="entry name" value="Aldolase"/>
    <property type="match status" value="1"/>
</dbReference>
<accession>X1HZB6</accession>
<proteinExistence type="predicted"/>
<keyword evidence="2" id="KW-0808">Transferase</keyword>
<dbReference type="InterPro" id="IPR013709">
    <property type="entry name" value="2-isopropylmalate_synth_dimer"/>
</dbReference>
<dbReference type="GO" id="GO:0003852">
    <property type="term" value="F:2-isopropylmalate synthase activity"/>
    <property type="evidence" value="ECO:0007669"/>
    <property type="project" value="InterPro"/>
</dbReference>
<dbReference type="GO" id="GO:0009098">
    <property type="term" value="P:L-leucine biosynthetic process"/>
    <property type="evidence" value="ECO:0007669"/>
    <property type="project" value="InterPro"/>
</dbReference>
<dbReference type="Gene3D" id="3.20.20.70">
    <property type="entry name" value="Aldolase class I"/>
    <property type="match status" value="1"/>
</dbReference>
<dbReference type="EMBL" id="BARU01027510">
    <property type="protein sequence ID" value="GAH74807.1"/>
    <property type="molecule type" value="Genomic_DNA"/>
</dbReference>
<dbReference type="PANTHER" id="PTHR42880">
    <property type="entry name" value="HOMOCITRATE SYNTHASE"/>
    <property type="match status" value="1"/>
</dbReference>
<sequence>NGLGERAGNVPLSSVIGILNDHLKIKTNLNENYLTRVSRLVELFSGIRVPSNKPLIGENVFTQTCGVHADGDSKNNLYQNNLIPERFGRVRKYALGKTSGKANIQKNLEELGLDLDPESMKKVTARIIELGDKKEYVTTEDLPYIISDVLDNGAMDNPIKIKYYTLSLANGLKPTANICVEIRGKLYEENSVGNGQYDAFMKALWKIYRSLNRERPTLIDYIVTIPPGGKTDALVETFITWNFKDREFKTRAVDADQTEAAIKATSKML</sequence>
<evidence type="ECO:0000256" key="3">
    <source>
        <dbReference type="ARBA" id="ARBA00023304"/>
    </source>
</evidence>
<dbReference type="Gene3D" id="3.30.160.340">
    <property type="match status" value="1"/>
</dbReference>
<evidence type="ECO:0000313" key="5">
    <source>
        <dbReference type="EMBL" id="GAH74807.1"/>
    </source>
</evidence>
<protein>
    <recommendedName>
        <fullName evidence="4">Pyruvate carboxyltransferase domain-containing protein</fullName>
    </recommendedName>
</protein>
<organism evidence="5">
    <name type="scientific">marine sediment metagenome</name>
    <dbReference type="NCBI Taxonomy" id="412755"/>
    <lineage>
        <taxon>unclassified sequences</taxon>
        <taxon>metagenomes</taxon>
        <taxon>ecological metagenomes</taxon>
    </lineage>
</organism>
<dbReference type="PROSITE" id="PS50991">
    <property type="entry name" value="PYR_CT"/>
    <property type="match status" value="1"/>
</dbReference>
<name>X1HZB6_9ZZZZ</name>
<feature type="non-terminal residue" evidence="5">
    <location>
        <position position="1"/>
    </location>
</feature>
<dbReference type="SMART" id="SM00917">
    <property type="entry name" value="LeuA_dimer"/>
    <property type="match status" value="1"/>
</dbReference>
<evidence type="ECO:0000256" key="2">
    <source>
        <dbReference type="ARBA" id="ARBA00022679"/>
    </source>
</evidence>
<evidence type="ECO:0000256" key="1">
    <source>
        <dbReference type="ARBA" id="ARBA00022605"/>
    </source>
</evidence>
<evidence type="ECO:0000259" key="4">
    <source>
        <dbReference type="PROSITE" id="PS50991"/>
    </source>
</evidence>
<dbReference type="Pfam" id="PF22617">
    <property type="entry name" value="HCS_D2"/>
    <property type="match status" value="1"/>
</dbReference>
<comment type="caution">
    <text evidence="5">The sequence shown here is derived from an EMBL/GenBank/DDBJ whole genome shotgun (WGS) entry which is preliminary data.</text>
</comment>
<keyword evidence="1" id="KW-0028">Amino-acid biosynthesis</keyword>
<dbReference type="PANTHER" id="PTHR42880:SF1">
    <property type="entry name" value="ISOPROPYLMALATE_HOMOCITRATE_CITRAMALATE SYNTHASE FAMILY PROTEIN"/>
    <property type="match status" value="1"/>
</dbReference>
<reference evidence="5" key="1">
    <citation type="journal article" date="2014" name="Front. Microbiol.">
        <title>High frequency of phylogenetically diverse reductive dehalogenase-homologous genes in deep subseafloor sedimentary metagenomes.</title>
        <authorList>
            <person name="Kawai M."/>
            <person name="Futagami T."/>
            <person name="Toyoda A."/>
            <person name="Takaki Y."/>
            <person name="Nishi S."/>
            <person name="Hori S."/>
            <person name="Arai W."/>
            <person name="Tsubouchi T."/>
            <person name="Morono Y."/>
            <person name="Uchiyama I."/>
            <person name="Ito T."/>
            <person name="Fujiyama A."/>
            <person name="Inagaki F."/>
            <person name="Takami H."/>
        </authorList>
    </citation>
    <scope>NUCLEOTIDE SEQUENCE</scope>
    <source>
        <strain evidence="5">Expedition CK06-06</strain>
    </source>
</reference>
<feature type="non-terminal residue" evidence="5">
    <location>
        <position position="269"/>
    </location>
</feature>
<dbReference type="Gene3D" id="3.30.160.740">
    <property type="match status" value="1"/>
</dbReference>
<dbReference type="InterPro" id="IPR013785">
    <property type="entry name" value="Aldolase_TIM"/>
</dbReference>
<feature type="domain" description="Pyruvate carboxyltransferase" evidence="4">
    <location>
        <begin position="1"/>
        <end position="35"/>
    </location>
</feature>
<dbReference type="InterPro" id="IPR000891">
    <property type="entry name" value="PYR_CT"/>
</dbReference>
<dbReference type="Gene3D" id="1.10.238.260">
    <property type="match status" value="1"/>
</dbReference>